<accession>A0ABX3HA95</accession>
<gene>
    <name evidence="1" type="ORF">BSK56_17220</name>
</gene>
<organism evidence="1 2">
    <name type="scientific">Paenibacillus borealis</name>
    <dbReference type="NCBI Taxonomy" id="160799"/>
    <lineage>
        <taxon>Bacteria</taxon>
        <taxon>Bacillati</taxon>
        <taxon>Bacillota</taxon>
        <taxon>Bacilli</taxon>
        <taxon>Bacillales</taxon>
        <taxon>Paenibacillaceae</taxon>
        <taxon>Paenibacillus</taxon>
    </lineage>
</organism>
<comment type="caution">
    <text evidence="1">The sequence shown here is derived from an EMBL/GenBank/DDBJ whole genome shotgun (WGS) entry which is preliminary data.</text>
</comment>
<proteinExistence type="predicted"/>
<keyword evidence="2" id="KW-1185">Reference proteome</keyword>
<reference evidence="1 2" key="1">
    <citation type="submission" date="2016-10" db="EMBL/GenBank/DDBJ databases">
        <title>Paenibacillus species isolates.</title>
        <authorList>
            <person name="Beno S.M."/>
        </authorList>
    </citation>
    <scope>NUCLEOTIDE SEQUENCE [LARGE SCALE GENOMIC DNA]</scope>
    <source>
        <strain evidence="1 2">FSL H7-0744</strain>
    </source>
</reference>
<sequence length="73" mass="8110">MVLHCNDCSESVYADGHHMVSGMLPRVFDVNTVNNVATFAGAVGINVKDAENQDQHDLKLIIIERRNTSTHYP</sequence>
<protein>
    <submittedName>
        <fullName evidence="1">Uncharacterized protein</fullName>
    </submittedName>
</protein>
<evidence type="ECO:0000313" key="2">
    <source>
        <dbReference type="Proteomes" id="UP000187412"/>
    </source>
</evidence>
<dbReference type="Proteomes" id="UP000187412">
    <property type="component" value="Unassembled WGS sequence"/>
</dbReference>
<evidence type="ECO:0000313" key="1">
    <source>
        <dbReference type="EMBL" id="OMD46266.1"/>
    </source>
</evidence>
<name>A0ABX3HA95_PAEBO</name>
<dbReference type="EMBL" id="MPTB01000021">
    <property type="protein sequence ID" value="OMD46266.1"/>
    <property type="molecule type" value="Genomic_DNA"/>
</dbReference>